<dbReference type="Proteomes" id="UP000664859">
    <property type="component" value="Unassembled WGS sequence"/>
</dbReference>
<evidence type="ECO:0000256" key="1">
    <source>
        <dbReference type="ARBA" id="ARBA00004141"/>
    </source>
</evidence>
<evidence type="ECO:0000313" key="9">
    <source>
        <dbReference type="Proteomes" id="UP000664859"/>
    </source>
</evidence>
<proteinExistence type="inferred from homology"/>
<dbReference type="EMBL" id="JAFCMP010000546">
    <property type="protein sequence ID" value="KAG5175788.1"/>
    <property type="molecule type" value="Genomic_DNA"/>
</dbReference>
<feature type="transmembrane region" description="Helical" evidence="7">
    <location>
        <begin position="488"/>
        <end position="514"/>
    </location>
</feature>
<gene>
    <name evidence="8" type="ORF">JKP88DRAFT_337581</name>
</gene>
<feature type="transmembrane region" description="Helical" evidence="7">
    <location>
        <begin position="605"/>
        <end position="635"/>
    </location>
</feature>
<organism evidence="8 9">
    <name type="scientific">Tribonema minus</name>
    <dbReference type="NCBI Taxonomy" id="303371"/>
    <lineage>
        <taxon>Eukaryota</taxon>
        <taxon>Sar</taxon>
        <taxon>Stramenopiles</taxon>
        <taxon>Ochrophyta</taxon>
        <taxon>PX clade</taxon>
        <taxon>Xanthophyceae</taxon>
        <taxon>Tribonematales</taxon>
        <taxon>Tribonemataceae</taxon>
        <taxon>Tribonema</taxon>
    </lineage>
</organism>
<feature type="compositionally biased region" description="Pro residues" evidence="6">
    <location>
        <begin position="109"/>
        <end position="121"/>
    </location>
</feature>
<dbReference type="AlphaFoldDB" id="A0A835YSL9"/>
<feature type="transmembrane region" description="Helical" evidence="7">
    <location>
        <begin position="16"/>
        <end position="35"/>
    </location>
</feature>
<keyword evidence="4 7" id="KW-1133">Transmembrane helix</keyword>
<sequence length="747" mass="80412">MPVHDGAYVNLDLSSSVLPIITAIVLANLVTLAMLGILYSNYLLFADYFFTILWAVLISEALQSAKGVVLWGIEEISCPERRPNTSMIVAAAQVMSEGLRAQPAKLTPPTTPLMAKPPPPQQHHLSPRPVPPTPTAATGGVGGGAAGGGTALGVRALVGLSVFSGASFLSLLTHLTPWWLLLGGLLAALVPALLLAYVLDRCAARSNSSKFIFFTRVFCQFNLKFTHLTPWWLLLGGLLAALVLLAYVLGRRVFFYRRFISDNTVATLVVIGVFFLCSGFIVLFLGTESVLEGLTVAERATKWITSVMDNREVKEALSEHILKGEHALRDALAGMEATYNGTLWWGPARDALNGTLWWTNRDAVTEFMEGSGGGGAYAVGEGPGGAGMYALQQGAGEGGEGACTVGGWGGAAAAGGEQWGGQAVVSQALSQLLGGVELESLTPWQVAQKLRDQLASWEISPGDVLMAMGHARWGGQKMANISLKVVQGLLVVLAFLLSVGFKTILFFSVLWYVLSQESLIERMVRDLLPISPDKKVDAVRTLRQESLIERMVRDLLPISPDKKVDAVRTLRQSIEGVFFSIPTIACFHGIITLASFTALSIEFPFFSTFLSVIFSLLPVVDPYLVCLPWVAALIIGGDLARGVALFVLQYVVSSFVAKRIINTGVSRFNGFLTYLTVLSIFMGFAVFGVQGVFAGPLVLVLGRLVFLSLDSMASSSEASWPELIMRYPSMRNLHSGRTRSMGNIDDS</sequence>
<dbReference type="PANTHER" id="PTHR21716">
    <property type="entry name" value="TRANSMEMBRANE PROTEIN"/>
    <property type="match status" value="1"/>
</dbReference>
<dbReference type="OrthoDB" id="5970161at2759"/>
<feature type="transmembrane region" description="Helical" evidence="7">
    <location>
        <begin position="42"/>
        <end position="62"/>
    </location>
</feature>
<evidence type="ECO:0000256" key="5">
    <source>
        <dbReference type="ARBA" id="ARBA00023136"/>
    </source>
</evidence>
<feature type="transmembrane region" description="Helical" evidence="7">
    <location>
        <begin position="152"/>
        <end position="172"/>
    </location>
</feature>
<comment type="similarity">
    <text evidence="2">Belongs to the autoinducer-2 exporter (AI-2E) (TC 2.A.86) family.</text>
</comment>
<evidence type="ECO:0000256" key="7">
    <source>
        <dbReference type="SAM" id="Phobius"/>
    </source>
</evidence>
<dbReference type="Pfam" id="PF01594">
    <property type="entry name" value="AI-2E_transport"/>
    <property type="match status" value="1"/>
</dbReference>
<comment type="subcellular location">
    <subcellularLocation>
        <location evidence="1">Membrane</location>
        <topology evidence="1">Multi-pass membrane protein</topology>
    </subcellularLocation>
</comment>
<dbReference type="GO" id="GO:0016020">
    <property type="term" value="C:membrane"/>
    <property type="evidence" value="ECO:0007669"/>
    <property type="project" value="UniProtKB-SubCell"/>
</dbReference>
<evidence type="ECO:0008006" key="10">
    <source>
        <dbReference type="Google" id="ProtNLM"/>
    </source>
</evidence>
<name>A0A835YSL9_9STRA</name>
<keyword evidence="9" id="KW-1185">Reference proteome</keyword>
<feature type="region of interest" description="Disordered" evidence="6">
    <location>
        <begin position="106"/>
        <end position="142"/>
    </location>
</feature>
<feature type="transmembrane region" description="Helical" evidence="7">
    <location>
        <begin position="262"/>
        <end position="285"/>
    </location>
</feature>
<evidence type="ECO:0000256" key="2">
    <source>
        <dbReference type="ARBA" id="ARBA00009773"/>
    </source>
</evidence>
<protein>
    <recommendedName>
        <fullName evidence="10">Transmembrane protein</fullName>
    </recommendedName>
</protein>
<evidence type="ECO:0000313" key="8">
    <source>
        <dbReference type="EMBL" id="KAG5175788.1"/>
    </source>
</evidence>
<feature type="transmembrane region" description="Helical" evidence="7">
    <location>
        <begin position="673"/>
        <end position="706"/>
    </location>
</feature>
<dbReference type="PANTHER" id="PTHR21716:SF4">
    <property type="entry name" value="TRANSMEMBRANE PROTEIN 245"/>
    <property type="match status" value="1"/>
</dbReference>
<accession>A0A835YSL9</accession>
<keyword evidence="3 7" id="KW-0812">Transmembrane</keyword>
<evidence type="ECO:0000256" key="3">
    <source>
        <dbReference type="ARBA" id="ARBA00022692"/>
    </source>
</evidence>
<evidence type="ECO:0000256" key="6">
    <source>
        <dbReference type="SAM" id="MobiDB-lite"/>
    </source>
</evidence>
<feature type="transmembrane region" description="Helical" evidence="7">
    <location>
        <begin position="642"/>
        <end position="661"/>
    </location>
</feature>
<dbReference type="InterPro" id="IPR002549">
    <property type="entry name" value="AI-2E-like"/>
</dbReference>
<keyword evidence="5 7" id="KW-0472">Membrane</keyword>
<feature type="transmembrane region" description="Helical" evidence="7">
    <location>
        <begin position="179"/>
        <end position="199"/>
    </location>
</feature>
<comment type="caution">
    <text evidence="8">The sequence shown here is derived from an EMBL/GenBank/DDBJ whole genome shotgun (WGS) entry which is preliminary data.</text>
</comment>
<evidence type="ECO:0000256" key="4">
    <source>
        <dbReference type="ARBA" id="ARBA00022989"/>
    </source>
</evidence>
<feature type="transmembrane region" description="Helical" evidence="7">
    <location>
        <begin position="231"/>
        <end position="250"/>
    </location>
</feature>
<feature type="transmembrane region" description="Helical" evidence="7">
    <location>
        <begin position="577"/>
        <end position="599"/>
    </location>
</feature>
<reference evidence="8" key="1">
    <citation type="submission" date="2021-02" db="EMBL/GenBank/DDBJ databases">
        <title>First Annotated Genome of the Yellow-green Alga Tribonema minus.</title>
        <authorList>
            <person name="Mahan K.M."/>
        </authorList>
    </citation>
    <scope>NUCLEOTIDE SEQUENCE</scope>
    <source>
        <strain evidence="8">UTEX B ZZ1240</strain>
    </source>
</reference>